<gene>
    <name evidence="2" type="ORF">GCM10010492_33130</name>
</gene>
<feature type="transmembrane region" description="Helical" evidence="1">
    <location>
        <begin position="138"/>
        <end position="159"/>
    </location>
</feature>
<name>A0ABP3DIP0_9PSEU</name>
<dbReference type="Proteomes" id="UP001500416">
    <property type="component" value="Unassembled WGS sequence"/>
</dbReference>
<keyword evidence="3" id="KW-1185">Reference proteome</keyword>
<accession>A0ABP3DIP0</accession>
<evidence type="ECO:0008006" key="4">
    <source>
        <dbReference type="Google" id="ProtNLM"/>
    </source>
</evidence>
<dbReference type="EMBL" id="BAAABU010000006">
    <property type="protein sequence ID" value="GAA0231846.1"/>
    <property type="molecule type" value="Genomic_DNA"/>
</dbReference>
<keyword evidence="1" id="KW-1133">Transmembrane helix</keyword>
<evidence type="ECO:0000313" key="2">
    <source>
        <dbReference type="EMBL" id="GAA0231846.1"/>
    </source>
</evidence>
<organism evidence="2 3">
    <name type="scientific">Saccharothrix mutabilis subsp. mutabilis</name>
    <dbReference type="NCBI Taxonomy" id="66855"/>
    <lineage>
        <taxon>Bacteria</taxon>
        <taxon>Bacillati</taxon>
        <taxon>Actinomycetota</taxon>
        <taxon>Actinomycetes</taxon>
        <taxon>Pseudonocardiales</taxon>
        <taxon>Pseudonocardiaceae</taxon>
        <taxon>Saccharothrix</taxon>
    </lineage>
</organism>
<reference evidence="3" key="1">
    <citation type="journal article" date="2019" name="Int. J. Syst. Evol. Microbiol.">
        <title>The Global Catalogue of Microorganisms (GCM) 10K type strain sequencing project: providing services to taxonomists for standard genome sequencing and annotation.</title>
        <authorList>
            <consortium name="The Broad Institute Genomics Platform"/>
            <consortium name="The Broad Institute Genome Sequencing Center for Infectious Disease"/>
            <person name="Wu L."/>
            <person name="Ma J."/>
        </authorList>
    </citation>
    <scope>NUCLEOTIDE SEQUENCE [LARGE SCALE GENOMIC DNA]</scope>
    <source>
        <strain evidence="3">JCM 3380</strain>
    </source>
</reference>
<keyword evidence="1" id="KW-0812">Transmembrane</keyword>
<feature type="transmembrane region" description="Helical" evidence="1">
    <location>
        <begin position="12"/>
        <end position="28"/>
    </location>
</feature>
<proteinExistence type="predicted"/>
<protein>
    <recommendedName>
        <fullName evidence="4">Capsular polysaccharide biosynthesis protein</fullName>
    </recommendedName>
</protein>
<evidence type="ECO:0000256" key="1">
    <source>
        <dbReference type="SAM" id="Phobius"/>
    </source>
</evidence>
<dbReference type="RefSeq" id="WP_343934711.1">
    <property type="nucleotide sequence ID" value="NZ_BAAABU010000006.1"/>
</dbReference>
<evidence type="ECO:0000313" key="3">
    <source>
        <dbReference type="Proteomes" id="UP001500416"/>
    </source>
</evidence>
<sequence>MKLRELVESASVGVLVGAVVVVATAFSGEEYQARVSLLAGPQGPQYGEVVALSLPALVEVARSPAVVGKAGTSAERVSVELVPASGLARLSVRAPAAGQASDEAAAVAAAVVEADLLAPAGRLRVLDAPAVARVAPDWPLAIGLALVAAVLAGAAVAVVRHLRGTRAVDGVRAALASAGVRHPVAVVPDDDPALVERLTVLCATARRPVRVVPVVPELAGRADELAEALPDKVAEPADGVALVAVVPRDGGREELASVVGARPADTTVVAVVLA</sequence>
<comment type="caution">
    <text evidence="2">The sequence shown here is derived from an EMBL/GenBank/DDBJ whole genome shotgun (WGS) entry which is preliminary data.</text>
</comment>
<keyword evidence="1" id="KW-0472">Membrane</keyword>